<comment type="caution">
    <text evidence="2">The sequence shown here is derived from an EMBL/GenBank/DDBJ whole genome shotgun (WGS) entry which is preliminary data.</text>
</comment>
<keyword evidence="1" id="KW-0732">Signal</keyword>
<dbReference type="RefSeq" id="WP_078253051.1">
    <property type="nucleotide sequence ID" value="NZ_MUYU01000002.1"/>
</dbReference>
<proteinExistence type="predicted"/>
<dbReference type="Proteomes" id="UP000189800">
    <property type="component" value="Unassembled WGS sequence"/>
</dbReference>
<keyword evidence="3" id="KW-1185">Reference proteome</keyword>
<feature type="chain" id="PRO_5010526411" description="DUF2059 domain-containing protein" evidence="1">
    <location>
        <begin position="25"/>
        <end position="182"/>
    </location>
</feature>
<organism evidence="2 3">
    <name type="scientific">Moraxella pluranimalium</name>
    <dbReference type="NCBI Taxonomy" id="470453"/>
    <lineage>
        <taxon>Bacteria</taxon>
        <taxon>Pseudomonadati</taxon>
        <taxon>Pseudomonadota</taxon>
        <taxon>Gammaproteobacteria</taxon>
        <taxon>Moraxellales</taxon>
        <taxon>Moraxellaceae</taxon>
        <taxon>Moraxella</taxon>
    </lineage>
</organism>
<feature type="signal peptide" evidence="1">
    <location>
        <begin position="1"/>
        <end position="24"/>
    </location>
</feature>
<evidence type="ECO:0000313" key="2">
    <source>
        <dbReference type="EMBL" id="OOS26254.1"/>
    </source>
</evidence>
<evidence type="ECO:0000256" key="1">
    <source>
        <dbReference type="SAM" id="SignalP"/>
    </source>
</evidence>
<name>A0A1T0CV73_9GAMM</name>
<evidence type="ECO:0008006" key="4">
    <source>
        <dbReference type="Google" id="ProtNLM"/>
    </source>
</evidence>
<dbReference type="AlphaFoldDB" id="A0A1T0CV73"/>
<reference evidence="2 3" key="1">
    <citation type="submission" date="2017-02" db="EMBL/GenBank/DDBJ databases">
        <title>Draft genome sequence of Moraxella pluranimalium CCUG 54913T type strain.</title>
        <authorList>
            <person name="Salva-Serra F."/>
            <person name="Engstrom-Jakobsson H."/>
            <person name="Thorell K."/>
            <person name="Jaen-Luchoro D."/>
            <person name="Gonzales-Siles L."/>
            <person name="Karlsson R."/>
            <person name="Yazdan S."/>
            <person name="Boulund F."/>
            <person name="Johnning A."/>
            <person name="Engstrand L."/>
            <person name="Kristiansson E."/>
            <person name="Moore E."/>
        </authorList>
    </citation>
    <scope>NUCLEOTIDE SEQUENCE [LARGE SCALE GENOMIC DNA]</scope>
    <source>
        <strain evidence="2 3">CCUG 54913</strain>
    </source>
</reference>
<gene>
    <name evidence="2" type="ORF">B0680_00250</name>
</gene>
<dbReference type="STRING" id="470453.B0680_00250"/>
<accession>A0A1T0CV73</accession>
<dbReference type="EMBL" id="MUYU01000002">
    <property type="protein sequence ID" value="OOS26254.1"/>
    <property type="molecule type" value="Genomic_DNA"/>
</dbReference>
<dbReference type="OrthoDB" id="6647778at2"/>
<protein>
    <recommendedName>
        <fullName evidence="4">DUF2059 domain-containing protein</fullName>
    </recommendedName>
</protein>
<sequence length="182" mass="20647">MSPLFKSAMMIVGTLCVGMSSAIAQTPSDASLRQTLALLDFNSYLKQGSDTSGLRTAQIMAQNAKEQYQLTDDQVERLTQVYYHHLKQNSDLLFNESNIIQELQDEYIELAKLNFNQDEIDAYNQFLSTPAGKRFAYNHNAFLGLYLKAELESVLAVNYLFQDEISQIKLQMEKEAAKIISE</sequence>
<evidence type="ECO:0000313" key="3">
    <source>
        <dbReference type="Proteomes" id="UP000189800"/>
    </source>
</evidence>